<dbReference type="Pfam" id="PF00072">
    <property type="entry name" value="Response_reg"/>
    <property type="match status" value="1"/>
</dbReference>
<dbReference type="PANTHER" id="PTHR43547:SF2">
    <property type="entry name" value="HYBRID SIGNAL TRANSDUCTION HISTIDINE KINASE C"/>
    <property type="match status" value="1"/>
</dbReference>
<dbReference type="SUPFAM" id="SSF55874">
    <property type="entry name" value="ATPase domain of HSP90 chaperone/DNA topoisomerase II/histidine kinase"/>
    <property type="match status" value="1"/>
</dbReference>
<feature type="domain" description="PAS" evidence="18">
    <location>
        <begin position="449"/>
        <end position="519"/>
    </location>
</feature>
<dbReference type="Gene3D" id="1.20.120.620">
    <property type="entry name" value="Backbone structure of the membrane domain of e. Coli histidine kinase receptor kdpd"/>
    <property type="match status" value="1"/>
</dbReference>
<dbReference type="STRING" id="251229.Chro_4222"/>
<protein>
    <recommendedName>
        <fullName evidence="3">histidine kinase</fullName>
        <ecNumber evidence="3">2.7.13.3</ecNumber>
    </recommendedName>
</protein>
<sequence length="1198" mass="132430">MPKVTRSQIASYGVAILAVMLALALMLGLDSWLGMTKTPFLLFYGAVAIAAWYGGLKPGIVATVLSILFSNYFFHYPTYTFIVDLPDLLRLGLFALQGVMISYLCEELRIAKHRAEIDRQREQKAKDRAEAMQQRLAFLDLANTVLTSSLDYETTLRSVVELTIPKFADLCTVDILPADMAINPLAAVQAKDPNRADLVRQLTATYPLDLNDQTHPITRVFHTGRSELIPEVTDANYVAMARDAEQLKFFRQLGIKSAICVPLIAGREVFGVLSLMLTTSQRHYCNEDLTLAEELGRRVGLAMENSRLHRQLKQAMQRQEATLALIDTWLASSPVGLAFLDTDLRYVHVNQALADINGIPLKDHFHRSVREVLPAWGDTLEPVLRQVMQTGEPLLNQELSGETNSPGVYRHSLVNFYPVCLANGQTLGVGATVVDITQLKQTQTSLSQREAELSLITNTVPALIAYVDLNQRYRFVNRTYEQWFGHPATEICGRHIRQVLGEAAYEKIRPYVEQALAGRAVRYESQVPYQDGGVRYIEAVYIPQFDSRGQVEGFVSLVSDMTDRKRAELERDRLLQQEQAARQLAELNIQRVYQLQNLTAALAQALTTEQVREILLHQGLAAFNATRGWIGLLHKNGKTVEIVCSIGYQEAEIAPYRRVPLTTPLPLTDTIRTGEMVIARSPAEYQQLYPSLADTYIASGSQAIASLPLTIEGRTIGSLGLSFNQPRDFDVAERAFMMTLARQCAQALERSRLYAAEQVAREVAESANRIKDEFLAVLSHELRSPLNPILGWAKLLRSRQYNEAARNRALETIERNAKLQAQLVDDLLDVSRILRGKLALKFAPVNLVSTILAAMETVQLSAEAKQIHLVFEGAGTSWEQGRAGKDKGDKGDKGDKEAAITIQNPKSKIQNFPTPLVLGDSGRLQQVVWNLISNAVKFTPAGGRVEISLQLPNPDSHSPTPDSQKSVQIQVSDTGKGISPDFLPYVFDYFRQADSSTTRTFGGLGLGLAIVRHLVELHGGTVGVESLGEGQGATFTVTLPVLEGSRESGVGNREMHHSPSNSQQLPLQGVRVLAVDDDPDMREYVTCVLQQHGAEATVVSSAEDALVALSQQMPDIILSDIGMPLIDGYMFLEKVKNIMQSRSLSIPAIALTAYAGEYDQQKAITAGFQLHLPKPIDPDELVKAIAEMVSTTRSGDRS</sequence>
<dbReference type="HOGENOM" id="CLU_000445_114_15_3"/>
<evidence type="ECO:0000259" key="17">
    <source>
        <dbReference type="PROSITE" id="PS50110"/>
    </source>
</evidence>
<dbReference type="InterPro" id="IPR036097">
    <property type="entry name" value="HisK_dim/P_sf"/>
</dbReference>
<dbReference type="SMART" id="SM00065">
    <property type="entry name" value="GAF"/>
    <property type="match status" value="2"/>
</dbReference>
<dbReference type="Proteomes" id="UP000010384">
    <property type="component" value="Chromosome"/>
</dbReference>
<evidence type="ECO:0000313" key="21">
    <source>
        <dbReference type="Proteomes" id="UP000010384"/>
    </source>
</evidence>
<evidence type="ECO:0000256" key="3">
    <source>
        <dbReference type="ARBA" id="ARBA00012438"/>
    </source>
</evidence>
<feature type="domain" description="Histidine kinase" evidence="16">
    <location>
        <begin position="777"/>
        <end position="1043"/>
    </location>
</feature>
<evidence type="ECO:0000256" key="1">
    <source>
        <dbReference type="ARBA" id="ARBA00000085"/>
    </source>
</evidence>
<feature type="domain" description="PAC" evidence="19">
    <location>
        <begin position="521"/>
        <end position="573"/>
    </location>
</feature>
<dbReference type="GO" id="GO:0005524">
    <property type="term" value="F:ATP binding"/>
    <property type="evidence" value="ECO:0007669"/>
    <property type="project" value="UniProtKB-KW"/>
</dbReference>
<dbReference type="Pfam" id="PF13493">
    <property type="entry name" value="DUF4118"/>
    <property type="match status" value="1"/>
</dbReference>
<comment type="catalytic activity">
    <reaction evidence="1">
        <text>ATP + protein L-histidine = ADP + protein N-phospho-L-histidine.</text>
        <dbReference type="EC" id="2.7.13.3"/>
    </reaction>
</comment>
<dbReference type="PROSITE" id="PS50110">
    <property type="entry name" value="RESPONSE_REGULATORY"/>
    <property type="match status" value="1"/>
</dbReference>
<dbReference type="SMART" id="SM00448">
    <property type="entry name" value="REC"/>
    <property type="match status" value="1"/>
</dbReference>
<keyword evidence="10 15" id="KW-1133">Transmembrane helix</keyword>
<dbReference type="CDD" id="cd00082">
    <property type="entry name" value="HisKA"/>
    <property type="match status" value="1"/>
</dbReference>
<dbReference type="Gene3D" id="3.30.450.40">
    <property type="match status" value="2"/>
</dbReference>
<dbReference type="AlphaFoldDB" id="K9U4Q9"/>
<dbReference type="SUPFAM" id="SSF55785">
    <property type="entry name" value="PYP-like sensor domain (PAS domain)"/>
    <property type="match status" value="2"/>
</dbReference>
<dbReference type="InterPro" id="IPR036890">
    <property type="entry name" value="HATPase_C_sf"/>
</dbReference>
<dbReference type="InterPro" id="IPR038318">
    <property type="entry name" value="KdpD_sf"/>
</dbReference>
<dbReference type="InterPro" id="IPR000014">
    <property type="entry name" value="PAS"/>
</dbReference>
<dbReference type="SUPFAM" id="SSF52172">
    <property type="entry name" value="CheY-like"/>
    <property type="match status" value="1"/>
</dbReference>
<dbReference type="InterPro" id="IPR000700">
    <property type="entry name" value="PAS-assoc_C"/>
</dbReference>
<evidence type="ECO:0000256" key="14">
    <source>
        <dbReference type="SAM" id="Coils"/>
    </source>
</evidence>
<keyword evidence="9" id="KW-0067">ATP-binding</keyword>
<keyword evidence="5" id="KW-0808">Transferase</keyword>
<evidence type="ECO:0000256" key="6">
    <source>
        <dbReference type="ARBA" id="ARBA00022692"/>
    </source>
</evidence>
<reference evidence="20 21" key="1">
    <citation type="submission" date="2012-06" db="EMBL/GenBank/DDBJ databases">
        <title>Finished chromosome of genome of Chroococcidiopsis thermalis PCC 7203.</title>
        <authorList>
            <consortium name="US DOE Joint Genome Institute"/>
            <person name="Gugger M."/>
            <person name="Coursin T."/>
            <person name="Rippka R."/>
            <person name="Tandeau De Marsac N."/>
            <person name="Huntemann M."/>
            <person name="Wei C.-L."/>
            <person name="Han J."/>
            <person name="Detter J.C."/>
            <person name="Han C."/>
            <person name="Tapia R."/>
            <person name="Davenport K."/>
            <person name="Daligault H."/>
            <person name="Erkkila T."/>
            <person name="Gu W."/>
            <person name="Munk A.C.C."/>
            <person name="Teshima H."/>
            <person name="Xu Y."/>
            <person name="Chain P."/>
            <person name="Chen A."/>
            <person name="Krypides N."/>
            <person name="Mavromatis K."/>
            <person name="Markowitz V."/>
            <person name="Szeto E."/>
            <person name="Ivanova N."/>
            <person name="Mikhailova N."/>
            <person name="Ovchinnikova G."/>
            <person name="Pagani I."/>
            <person name="Pati A."/>
            <person name="Goodwin L."/>
            <person name="Peters L."/>
            <person name="Pitluck S."/>
            <person name="Woyke T."/>
            <person name="Kerfeld C."/>
        </authorList>
    </citation>
    <scope>NUCLEOTIDE SEQUENCE [LARGE SCALE GENOMIC DNA]</scope>
    <source>
        <strain evidence="20 21">PCC 7203</strain>
    </source>
</reference>
<dbReference type="InterPro" id="IPR005467">
    <property type="entry name" value="His_kinase_dom"/>
</dbReference>
<dbReference type="eggNOG" id="COG3829">
    <property type="taxonomic scope" value="Bacteria"/>
</dbReference>
<dbReference type="PRINTS" id="PR00344">
    <property type="entry name" value="BCTRLSENSOR"/>
</dbReference>
<evidence type="ECO:0000256" key="4">
    <source>
        <dbReference type="ARBA" id="ARBA00022553"/>
    </source>
</evidence>
<dbReference type="InterPro" id="IPR035965">
    <property type="entry name" value="PAS-like_dom_sf"/>
</dbReference>
<dbReference type="Gene3D" id="3.40.50.2300">
    <property type="match status" value="1"/>
</dbReference>
<organism evidence="20 21">
    <name type="scientific">Chroococcidiopsis thermalis (strain PCC 7203)</name>
    <dbReference type="NCBI Taxonomy" id="251229"/>
    <lineage>
        <taxon>Bacteria</taxon>
        <taxon>Bacillati</taxon>
        <taxon>Cyanobacteriota</taxon>
        <taxon>Cyanophyceae</taxon>
        <taxon>Chroococcidiopsidales</taxon>
        <taxon>Chroococcidiopsidaceae</taxon>
        <taxon>Chroococcidiopsis</taxon>
    </lineage>
</organism>
<name>K9U4Q9_CHRTP</name>
<evidence type="ECO:0000256" key="7">
    <source>
        <dbReference type="ARBA" id="ARBA00022741"/>
    </source>
</evidence>
<dbReference type="SMART" id="SM00388">
    <property type="entry name" value="HisKA"/>
    <property type="match status" value="1"/>
</dbReference>
<evidence type="ECO:0000256" key="11">
    <source>
        <dbReference type="ARBA" id="ARBA00023012"/>
    </source>
</evidence>
<dbReference type="InterPro" id="IPR029016">
    <property type="entry name" value="GAF-like_dom_sf"/>
</dbReference>
<dbReference type="Gene3D" id="3.30.565.10">
    <property type="entry name" value="Histidine kinase-like ATPase, C-terminal domain"/>
    <property type="match status" value="1"/>
</dbReference>
<dbReference type="PROSITE" id="PS50113">
    <property type="entry name" value="PAC"/>
    <property type="match status" value="1"/>
</dbReference>
<dbReference type="Pfam" id="PF13185">
    <property type="entry name" value="GAF_2"/>
    <property type="match status" value="1"/>
</dbReference>
<evidence type="ECO:0000256" key="9">
    <source>
        <dbReference type="ARBA" id="ARBA00022840"/>
    </source>
</evidence>
<dbReference type="Pfam" id="PF00512">
    <property type="entry name" value="HisKA"/>
    <property type="match status" value="1"/>
</dbReference>
<dbReference type="SUPFAM" id="SSF47384">
    <property type="entry name" value="Homodimeric domain of signal transducing histidine kinase"/>
    <property type="match status" value="1"/>
</dbReference>
<evidence type="ECO:0000256" key="10">
    <source>
        <dbReference type="ARBA" id="ARBA00022989"/>
    </source>
</evidence>
<dbReference type="NCBIfam" id="TIGR00229">
    <property type="entry name" value="sensory_box"/>
    <property type="match status" value="1"/>
</dbReference>
<evidence type="ECO:0000256" key="15">
    <source>
        <dbReference type="SAM" id="Phobius"/>
    </source>
</evidence>
<dbReference type="CDD" id="cd00130">
    <property type="entry name" value="PAS"/>
    <property type="match status" value="1"/>
</dbReference>
<keyword evidence="4 13" id="KW-0597">Phosphoprotein</keyword>
<dbReference type="Pfam" id="PF01590">
    <property type="entry name" value="GAF"/>
    <property type="match status" value="1"/>
</dbReference>
<gene>
    <name evidence="20" type="ORF">Chro_4222</name>
</gene>
<dbReference type="eggNOG" id="COG0784">
    <property type="taxonomic scope" value="Bacteria"/>
</dbReference>
<evidence type="ECO:0000256" key="8">
    <source>
        <dbReference type="ARBA" id="ARBA00022777"/>
    </source>
</evidence>
<evidence type="ECO:0000259" key="16">
    <source>
        <dbReference type="PROSITE" id="PS50109"/>
    </source>
</evidence>
<comment type="subcellular location">
    <subcellularLocation>
        <location evidence="2">Membrane</location>
        <topology evidence="2">Multi-pass membrane protein</topology>
    </subcellularLocation>
</comment>
<dbReference type="SUPFAM" id="SSF55781">
    <property type="entry name" value="GAF domain-like"/>
    <property type="match status" value="2"/>
</dbReference>
<feature type="transmembrane region" description="Helical" evidence="15">
    <location>
        <begin position="12"/>
        <end position="29"/>
    </location>
</feature>
<keyword evidence="7" id="KW-0547">Nucleotide-binding</keyword>
<evidence type="ECO:0000256" key="5">
    <source>
        <dbReference type="ARBA" id="ARBA00022679"/>
    </source>
</evidence>
<dbReference type="Pfam" id="PF02518">
    <property type="entry name" value="HATPase_c"/>
    <property type="match status" value="1"/>
</dbReference>
<dbReference type="Gene3D" id="3.30.450.20">
    <property type="entry name" value="PAS domain"/>
    <property type="match status" value="2"/>
</dbReference>
<dbReference type="SMART" id="SM00091">
    <property type="entry name" value="PAS"/>
    <property type="match status" value="2"/>
</dbReference>
<dbReference type="KEGG" id="cthe:Chro_4222"/>
<keyword evidence="12 15" id="KW-0472">Membrane</keyword>
<dbReference type="EMBL" id="CP003597">
    <property type="protein sequence ID" value="AFY89623.1"/>
    <property type="molecule type" value="Genomic_DNA"/>
</dbReference>
<dbReference type="InterPro" id="IPR004358">
    <property type="entry name" value="Sig_transdc_His_kin-like_C"/>
</dbReference>
<dbReference type="InterPro" id="IPR003661">
    <property type="entry name" value="HisK_dim/P_dom"/>
</dbReference>
<dbReference type="InterPro" id="IPR001789">
    <property type="entry name" value="Sig_transdc_resp-reg_receiver"/>
</dbReference>
<evidence type="ECO:0000313" key="20">
    <source>
        <dbReference type="EMBL" id="AFY89623.1"/>
    </source>
</evidence>
<evidence type="ECO:0000256" key="2">
    <source>
        <dbReference type="ARBA" id="ARBA00004141"/>
    </source>
</evidence>
<keyword evidence="14" id="KW-0175">Coiled coil</keyword>
<feature type="coiled-coil region" evidence="14">
    <location>
        <begin position="105"/>
        <end position="132"/>
    </location>
</feature>
<dbReference type="PROSITE" id="PS50112">
    <property type="entry name" value="PAS"/>
    <property type="match status" value="1"/>
</dbReference>
<dbReference type="eggNOG" id="COG2205">
    <property type="taxonomic scope" value="Bacteria"/>
</dbReference>
<keyword evidence="11" id="KW-0902">Two-component regulatory system</keyword>
<evidence type="ECO:0000259" key="18">
    <source>
        <dbReference type="PROSITE" id="PS50112"/>
    </source>
</evidence>
<proteinExistence type="predicted"/>
<feature type="modified residue" description="4-aspartylphosphate" evidence="13">
    <location>
        <position position="1120"/>
    </location>
</feature>
<feature type="transmembrane region" description="Helical" evidence="15">
    <location>
        <begin position="41"/>
        <end position="68"/>
    </location>
</feature>
<dbReference type="CDD" id="cd16922">
    <property type="entry name" value="HATPase_EvgS-ArcB-TorS-like"/>
    <property type="match status" value="1"/>
</dbReference>
<accession>K9U4Q9</accession>
<dbReference type="PATRIC" id="fig|251229.3.peg.4935"/>
<evidence type="ECO:0000256" key="13">
    <source>
        <dbReference type="PROSITE-ProRule" id="PRU00169"/>
    </source>
</evidence>
<dbReference type="InterPro" id="IPR003594">
    <property type="entry name" value="HATPase_dom"/>
</dbReference>
<dbReference type="GO" id="GO:0016020">
    <property type="term" value="C:membrane"/>
    <property type="evidence" value="ECO:0007669"/>
    <property type="project" value="UniProtKB-SubCell"/>
</dbReference>
<dbReference type="SMART" id="SM00387">
    <property type="entry name" value="HATPase_c"/>
    <property type="match status" value="1"/>
</dbReference>
<dbReference type="PANTHER" id="PTHR43547">
    <property type="entry name" value="TWO-COMPONENT HISTIDINE KINASE"/>
    <property type="match status" value="1"/>
</dbReference>
<keyword evidence="8 20" id="KW-0418">Kinase</keyword>
<evidence type="ECO:0000256" key="12">
    <source>
        <dbReference type="ARBA" id="ARBA00023136"/>
    </source>
</evidence>
<dbReference type="EC" id="2.7.13.3" evidence="3"/>
<dbReference type="GO" id="GO:0000155">
    <property type="term" value="F:phosphorelay sensor kinase activity"/>
    <property type="evidence" value="ECO:0007669"/>
    <property type="project" value="InterPro"/>
</dbReference>
<dbReference type="InterPro" id="IPR025201">
    <property type="entry name" value="KdpD_TM"/>
</dbReference>
<feature type="domain" description="Response regulatory" evidence="17">
    <location>
        <begin position="1071"/>
        <end position="1189"/>
    </location>
</feature>
<dbReference type="InterPro" id="IPR011006">
    <property type="entry name" value="CheY-like_superfamily"/>
</dbReference>
<dbReference type="RefSeq" id="WP_015156165.1">
    <property type="nucleotide sequence ID" value="NC_019695.1"/>
</dbReference>
<dbReference type="PROSITE" id="PS50109">
    <property type="entry name" value="HIS_KIN"/>
    <property type="match status" value="1"/>
</dbReference>
<dbReference type="CDD" id="cd17580">
    <property type="entry name" value="REC_2_DhkD-like"/>
    <property type="match status" value="1"/>
</dbReference>
<dbReference type="InterPro" id="IPR003018">
    <property type="entry name" value="GAF"/>
</dbReference>
<dbReference type="InParanoid" id="K9U4Q9"/>
<dbReference type="Pfam" id="PF08448">
    <property type="entry name" value="PAS_4"/>
    <property type="match status" value="2"/>
</dbReference>
<keyword evidence="21" id="KW-1185">Reference proteome</keyword>
<dbReference type="Gene3D" id="1.10.287.130">
    <property type="match status" value="1"/>
</dbReference>
<dbReference type="InterPro" id="IPR013656">
    <property type="entry name" value="PAS_4"/>
</dbReference>
<keyword evidence="6 15" id="KW-0812">Transmembrane</keyword>
<evidence type="ECO:0000259" key="19">
    <source>
        <dbReference type="PROSITE" id="PS50113"/>
    </source>
</evidence>
<dbReference type="FunFam" id="3.30.565.10:FF:000006">
    <property type="entry name" value="Sensor histidine kinase WalK"/>
    <property type="match status" value="1"/>
</dbReference>
<dbReference type="OrthoDB" id="472755at2"/>